<keyword evidence="3" id="KW-1052">Target cell membrane</keyword>
<evidence type="ECO:0000256" key="2">
    <source>
        <dbReference type="ARBA" id="ARBA00004532"/>
    </source>
</evidence>
<keyword evidence="6" id="KW-0812">Transmembrane</keyword>
<evidence type="ECO:0000313" key="9">
    <source>
        <dbReference type="RefSeq" id="XP_013418280.1"/>
    </source>
</evidence>
<evidence type="ECO:0000256" key="6">
    <source>
        <dbReference type="SAM" id="Phobius"/>
    </source>
</evidence>
<dbReference type="GO" id="GO:0044218">
    <property type="term" value="C:other organism cell membrane"/>
    <property type="evidence" value="ECO:0007669"/>
    <property type="project" value="UniProtKB-KW"/>
</dbReference>
<evidence type="ECO:0000256" key="4">
    <source>
        <dbReference type="ARBA" id="ARBA00023298"/>
    </source>
</evidence>
<keyword evidence="5" id="KW-0166">Nematocyst</keyword>
<keyword evidence="6" id="KW-0472">Membrane</keyword>
<dbReference type="InterPro" id="IPR015926">
    <property type="entry name" value="Cytolysin/lectin"/>
</dbReference>
<accession>A0A1S3K6L7</accession>
<protein>
    <submittedName>
        <fullName evidence="9">Uncharacterized protein LOC106179278</fullName>
    </submittedName>
</protein>
<feature type="transmembrane region" description="Helical" evidence="6">
    <location>
        <begin position="286"/>
        <end position="309"/>
    </location>
</feature>
<name>A0A1S3K6L7_LINAN</name>
<evidence type="ECO:0000256" key="3">
    <source>
        <dbReference type="ARBA" id="ARBA00022537"/>
    </source>
</evidence>
<dbReference type="RefSeq" id="XP_013418280.1">
    <property type="nucleotide sequence ID" value="XM_013562826.1"/>
</dbReference>
<proteinExistence type="predicted"/>
<dbReference type="GO" id="GO:0042151">
    <property type="term" value="C:nematocyst"/>
    <property type="evidence" value="ECO:0007669"/>
    <property type="project" value="UniProtKB-SubCell"/>
</dbReference>
<keyword evidence="6" id="KW-1133">Transmembrane helix</keyword>
<feature type="signal peptide" evidence="7">
    <location>
        <begin position="1"/>
        <end position="21"/>
    </location>
</feature>
<keyword evidence="7" id="KW-0732">Signal</keyword>
<dbReference type="Proteomes" id="UP000085678">
    <property type="component" value="Unplaced"/>
</dbReference>
<keyword evidence="4" id="KW-1053">Target membrane</keyword>
<dbReference type="KEGG" id="lak:106179278"/>
<dbReference type="InParanoid" id="A0A1S3K6L7"/>
<comment type="subcellular location">
    <subcellularLocation>
        <location evidence="2">Nematocyst</location>
    </subcellularLocation>
    <subcellularLocation>
        <location evidence="1">Target cell membrane</location>
    </subcellularLocation>
</comment>
<dbReference type="GeneID" id="106179278"/>
<gene>
    <name evidence="9" type="primary">LOC106179278</name>
</gene>
<dbReference type="Gene3D" id="2.60.270.20">
    <property type="entry name" value="Cytolysin/lectin"/>
    <property type="match status" value="1"/>
</dbReference>
<evidence type="ECO:0000256" key="1">
    <source>
        <dbReference type="ARBA" id="ARBA00004175"/>
    </source>
</evidence>
<dbReference type="AlphaFoldDB" id="A0A1S3K6L7"/>
<feature type="chain" id="PRO_5010233715" evidence="7">
    <location>
        <begin position="22"/>
        <end position="315"/>
    </location>
</feature>
<evidence type="ECO:0000256" key="7">
    <source>
        <dbReference type="SAM" id="SignalP"/>
    </source>
</evidence>
<sequence>MGFRMISTVISVLLFIQYSEATDDKFLSDDAVEKNSSHLFTMEEDLEDDVETPVKNDAWEDIGKVTSVVTAGLDVINNILDSLPNSITRTCIVTIRNFMERKSLVNPVVYTKASRLKVILPRRIGPGQATVLEFDQAEKDGKPEGSFVYNIEGTVFFVTILFHVGPPTTYNARIFAYRAKYSAIKETLHDGMKSISPLYPLVADDTIRYVIRPECGYKVSVVMTDLERATMQVDVYDCHDSIDKAVLVVAKQPTTTEFLDTLNCNRDVRTCQCCKIISYTKSGSRAFFSFPATALYMFFTTLLAMLYCIPQNVDF</sequence>
<keyword evidence="8" id="KW-1185">Reference proteome</keyword>
<evidence type="ECO:0000313" key="8">
    <source>
        <dbReference type="Proteomes" id="UP000085678"/>
    </source>
</evidence>
<evidence type="ECO:0000256" key="5">
    <source>
        <dbReference type="ARBA" id="ARBA00023331"/>
    </source>
</evidence>
<reference evidence="9" key="1">
    <citation type="submission" date="2025-08" db="UniProtKB">
        <authorList>
            <consortium name="RefSeq"/>
        </authorList>
    </citation>
    <scope>IDENTIFICATION</scope>
    <source>
        <tissue evidence="9">Gonads</tissue>
    </source>
</reference>
<organism evidence="8 9">
    <name type="scientific">Lingula anatina</name>
    <name type="common">Brachiopod</name>
    <name type="synonym">Lingula unguis</name>
    <dbReference type="NCBI Taxonomy" id="7574"/>
    <lineage>
        <taxon>Eukaryota</taxon>
        <taxon>Metazoa</taxon>
        <taxon>Spiralia</taxon>
        <taxon>Lophotrochozoa</taxon>
        <taxon>Brachiopoda</taxon>
        <taxon>Linguliformea</taxon>
        <taxon>Lingulata</taxon>
        <taxon>Lingulida</taxon>
        <taxon>Linguloidea</taxon>
        <taxon>Lingulidae</taxon>
        <taxon>Lingula</taxon>
    </lineage>
</organism>